<keyword evidence="1" id="KW-0282">Flagellum</keyword>
<name>A0A7W9CJ92_9CAUL</name>
<sequence>MTQPSPETYKAFHFDTEFDAGGSVLRPSTFQPMKRSYAPAEVEALVAQARLEAREAALAEVASVEAMAVAAIGQAIADAAPSLAHAAQMHREHSAELALAAGRIIALAALNHFPAGPLQAALEALGQEIDASPRLVIRAAGLDDAVRTRLQAVAIDAGFSGLIAFRDDPALPMAAFQLEWADGRADFDPAEAAVRMGEALTAALAAEAGHAENLSHGSSH</sequence>
<evidence type="ECO:0000313" key="1">
    <source>
        <dbReference type="EMBL" id="MBB5746632.1"/>
    </source>
</evidence>
<keyword evidence="2" id="KW-1185">Reference proteome</keyword>
<reference evidence="1 2" key="1">
    <citation type="submission" date="2020-08" db="EMBL/GenBank/DDBJ databases">
        <title>Genomic Encyclopedia of Type Strains, Phase IV (KMG-IV): sequencing the most valuable type-strain genomes for metagenomic binning, comparative biology and taxonomic classification.</title>
        <authorList>
            <person name="Goeker M."/>
        </authorList>
    </citation>
    <scope>NUCLEOTIDE SEQUENCE [LARGE SCALE GENOMIC DNA]</scope>
    <source>
        <strain evidence="1 2">DSM 4737</strain>
    </source>
</reference>
<organism evidence="1 2">
    <name type="scientific">Brevundimonas variabilis</name>
    <dbReference type="NCBI Taxonomy" id="74312"/>
    <lineage>
        <taxon>Bacteria</taxon>
        <taxon>Pseudomonadati</taxon>
        <taxon>Pseudomonadota</taxon>
        <taxon>Alphaproteobacteria</taxon>
        <taxon>Caulobacterales</taxon>
        <taxon>Caulobacteraceae</taxon>
        <taxon>Brevundimonas</taxon>
    </lineage>
</organism>
<protein>
    <submittedName>
        <fullName evidence="1">Flagellar assembly protein FliH</fullName>
    </submittedName>
</protein>
<proteinExistence type="predicted"/>
<dbReference type="AlphaFoldDB" id="A0A7W9CJ92"/>
<dbReference type="Proteomes" id="UP000545037">
    <property type="component" value="Unassembled WGS sequence"/>
</dbReference>
<dbReference type="EMBL" id="JACHOR010000003">
    <property type="protein sequence ID" value="MBB5746632.1"/>
    <property type="molecule type" value="Genomic_DNA"/>
</dbReference>
<evidence type="ECO:0000313" key="2">
    <source>
        <dbReference type="Proteomes" id="UP000545037"/>
    </source>
</evidence>
<keyword evidence="1" id="KW-0966">Cell projection</keyword>
<keyword evidence="1" id="KW-0969">Cilium</keyword>
<dbReference type="RefSeq" id="WP_183213573.1">
    <property type="nucleotide sequence ID" value="NZ_JACHOR010000003.1"/>
</dbReference>
<comment type="caution">
    <text evidence="1">The sequence shown here is derived from an EMBL/GenBank/DDBJ whole genome shotgun (WGS) entry which is preliminary data.</text>
</comment>
<gene>
    <name evidence="1" type="ORF">GGR13_002236</name>
</gene>
<accession>A0A7W9CJ92</accession>